<sequence length="152" mass="17423">MSFFPSLFGHQKPEAVTSLRSRLDNVFDDFFKDWPQAADAKWLRPAVDVAETKEALEVKVDLPDMNREDIQLELHGDQLLIQGEKQFKKEDKDDKGYHLMERAYGSFRRVIPLPFTLSDSSEVKASYDKGVLTVLLPKPAGEQINSKRIDIK</sequence>
<dbReference type="Proteomes" id="UP000663992">
    <property type="component" value="Unassembled WGS sequence"/>
</dbReference>
<dbReference type="InterPro" id="IPR008978">
    <property type="entry name" value="HSP20-like_chaperone"/>
</dbReference>
<name>A0ABS3CUK2_9ALTE</name>
<dbReference type="PANTHER" id="PTHR11527">
    <property type="entry name" value="HEAT-SHOCK PROTEIN 20 FAMILY MEMBER"/>
    <property type="match status" value="1"/>
</dbReference>
<accession>A0ABS3CUK2</accession>
<dbReference type="Pfam" id="PF00011">
    <property type="entry name" value="HSP20"/>
    <property type="match status" value="1"/>
</dbReference>
<dbReference type="CDD" id="cd06464">
    <property type="entry name" value="ACD_sHsps-like"/>
    <property type="match status" value="1"/>
</dbReference>
<dbReference type="EMBL" id="JAFKCS010000012">
    <property type="protein sequence ID" value="MBN7820760.1"/>
    <property type="molecule type" value="Genomic_DNA"/>
</dbReference>
<dbReference type="Gene3D" id="2.60.40.790">
    <property type="match status" value="1"/>
</dbReference>
<feature type="domain" description="SHSP" evidence="3">
    <location>
        <begin position="38"/>
        <end position="152"/>
    </location>
</feature>
<dbReference type="PROSITE" id="PS01031">
    <property type="entry name" value="SHSP"/>
    <property type="match status" value="1"/>
</dbReference>
<comment type="similarity">
    <text evidence="1 2">Belongs to the small heat shock protein (HSP20) family.</text>
</comment>
<keyword evidence="5" id="KW-1185">Reference proteome</keyword>
<comment type="caution">
    <text evidence="4">The sequence shown here is derived from an EMBL/GenBank/DDBJ whole genome shotgun (WGS) entry which is preliminary data.</text>
</comment>
<organism evidence="4 5">
    <name type="scientific">Bowmanella yangjiangensis</name>
    <dbReference type="NCBI Taxonomy" id="2811230"/>
    <lineage>
        <taxon>Bacteria</taxon>
        <taxon>Pseudomonadati</taxon>
        <taxon>Pseudomonadota</taxon>
        <taxon>Gammaproteobacteria</taxon>
        <taxon>Alteromonadales</taxon>
        <taxon>Alteromonadaceae</taxon>
        <taxon>Bowmanella</taxon>
    </lineage>
</organism>
<gene>
    <name evidence="4" type="ORF">J0A65_12850</name>
</gene>
<reference evidence="4 5" key="1">
    <citation type="submission" date="2021-03" db="EMBL/GenBank/DDBJ databases">
        <title>novel species isolated from a fishpond in China.</title>
        <authorList>
            <person name="Lu H."/>
            <person name="Cai Z."/>
        </authorList>
    </citation>
    <scope>NUCLEOTIDE SEQUENCE [LARGE SCALE GENOMIC DNA]</scope>
    <source>
        <strain evidence="4 5">Y57</strain>
    </source>
</reference>
<evidence type="ECO:0000313" key="5">
    <source>
        <dbReference type="Proteomes" id="UP000663992"/>
    </source>
</evidence>
<dbReference type="SUPFAM" id="SSF49764">
    <property type="entry name" value="HSP20-like chaperones"/>
    <property type="match status" value="1"/>
</dbReference>
<dbReference type="InterPro" id="IPR031107">
    <property type="entry name" value="Small_HSP"/>
</dbReference>
<evidence type="ECO:0000256" key="2">
    <source>
        <dbReference type="RuleBase" id="RU003616"/>
    </source>
</evidence>
<protein>
    <submittedName>
        <fullName evidence="4">Hsp20/alpha crystallin family protein</fullName>
    </submittedName>
</protein>
<dbReference type="RefSeq" id="WP_206594593.1">
    <property type="nucleotide sequence ID" value="NZ_JAFKCS010000012.1"/>
</dbReference>
<evidence type="ECO:0000259" key="3">
    <source>
        <dbReference type="PROSITE" id="PS01031"/>
    </source>
</evidence>
<evidence type="ECO:0000313" key="4">
    <source>
        <dbReference type="EMBL" id="MBN7820760.1"/>
    </source>
</evidence>
<proteinExistence type="inferred from homology"/>
<evidence type="ECO:0000256" key="1">
    <source>
        <dbReference type="PROSITE-ProRule" id="PRU00285"/>
    </source>
</evidence>
<dbReference type="InterPro" id="IPR002068">
    <property type="entry name" value="A-crystallin/Hsp20_dom"/>
</dbReference>